<keyword evidence="3" id="KW-1185">Reference proteome</keyword>
<gene>
    <name evidence="2" type="ORF">GFSPODELE1_LOCUS3815</name>
</gene>
<reference evidence="3" key="1">
    <citation type="submission" date="2024-04" db="EMBL/GenBank/DDBJ databases">
        <authorList>
            <person name="Shaw F."/>
            <person name="Minotto A."/>
        </authorList>
    </citation>
    <scope>NUCLEOTIDE SEQUENCE [LARGE SCALE GENOMIC DNA]</scope>
</reference>
<feature type="region of interest" description="Disordered" evidence="1">
    <location>
        <begin position="390"/>
        <end position="536"/>
    </location>
</feature>
<feature type="region of interest" description="Disordered" evidence="1">
    <location>
        <begin position="1"/>
        <end position="42"/>
    </location>
</feature>
<feature type="compositionally biased region" description="Low complexity" evidence="1">
    <location>
        <begin position="425"/>
        <end position="442"/>
    </location>
</feature>
<dbReference type="EMBL" id="OZ037945">
    <property type="protein sequence ID" value="CAL1701920.1"/>
    <property type="molecule type" value="Genomic_DNA"/>
</dbReference>
<feature type="region of interest" description="Disordered" evidence="1">
    <location>
        <begin position="861"/>
        <end position="913"/>
    </location>
</feature>
<feature type="compositionally biased region" description="Low complexity" evidence="1">
    <location>
        <begin position="626"/>
        <end position="640"/>
    </location>
</feature>
<evidence type="ECO:0000313" key="3">
    <source>
        <dbReference type="Proteomes" id="UP001497453"/>
    </source>
</evidence>
<evidence type="ECO:0000256" key="1">
    <source>
        <dbReference type="SAM" id="MobiDB-lite"/>
    </source>
</evidence>
<feature type="compositionally biased region" description="Polar residues" evidence="1">
    <location>
        <begin position="150"/>
        <end position="159"/>
    </location>
</feature>
<organism evidence="2 3">
    <name type="scientific">Somion occarium</name>
    <dbReference type="NCBI Taxonomy" id="3059160"/>
    <lineage>
        <taxon>Eukaryota</taxon>
        <taxon>Fungi</taxon>
        <taxon>Dikarya</taxon>
        <taxon>Basidiomycota</taxon>
        <taxon>Agaricomycotina</taxon>
        <taxon>Agaricomycetes</taxon>
        <taxon>Polyporales</taxon>
        <taxon>Cerrenaceae</taxon>
        <taxon>Somion</taxon>
    </lineage>
</organism>
<feature type="compositionally biased region" description="Low complexity" evidence="1">
    <location>
        <begin position="282"/>
        <end position="291"/>
    </location>
</feature>
<feature type="compositionally biased region" description="Polar residues" evidence="1">
    <location>
        <begin position="641"/>
        <end position="662"/>
    </location>
</feature>
<feature type="compositionally biased region" description="Basic and acidic residues" evidence="1">
    <location>
        <begin position="401"/>
        <end position="415"/>
    </location>
</feature>
<feature type="compositionally biased region" description="Gly residues" evidence="1">
    <location>
        <begin position="616"/>
        <end position="625"/>
    </location>
</feature>
<feature type="compositionally biased region" description="Gly residues" evidence="1">
    <location>
        <begin position="866"/>
        <end position="875"/>
    </location>
</feature>
<feature type="region of interest" description="Disordered" evidence="1">
    <location>
        <begin position="55"/>
        <end position="291"/>
    </location>
</feature>
<sequence>MIHLDRNHSTAIAPHSKPNLIHDTSSRPDQHNALFRSSPGRNDITIYPEVSLSNHAELSSSPHPPSLPPVSSEEKLNGAVAGISQNSPTEPRSPALDSNSSLTPPPDTISPTSPTRPLHPFEASPAKAGGDLPPESTPGSAADGLDRASRASTPLSELSSAPDVETSPARHDKSETHGSVNGGKSDSDSVAAHDPNTGRSSAEGTQTALAKEEPDKNSESYLAPSQASSSSDPTGQPDRTNPGPAQSTNNQPITASGSNPATQPDPPKLKSEVSNGSIPEVNNPSNDSSSDPKVLVILEMNSYLLKVFLAYQARNIPLTDPRVQQYTTRLQSNLHWLASAADENRKTALGMIPLPIMHPPPPVEFIPMERLLQLYAELPKIFHKDVARRREGQGMHANGSVKRDRPDDASQDHAPKRQNTGDAKISTPTPTPSMSPGGSMIGHRSASQPPQSPHPGRGTPPRPMHGSSSPSMPPPPVPPGAMATLTDPRSRSQNLSGPTGMSHMSPPGDGVRHMSPAVPHTPVMPTAGPSSGPSQATIAAVQQMGAAAMQSFQIMQNPGHPVMQYINQNIPNFSSFPLQQQLQRVQVTYSALRNQQMQQQMQQQRMAGMHSPAGSGMAGFGGNPGAGVSSGSPARASPVSQQSPMGSQSGAGLYSHPNQGMGTSFDPRAVYAALTPQQQAQLQNMPPPQRQMYLMQQQQQQLMRGANPSQANNPMMSGQSRMGQAGPSGQGGLSMGINPMDTNAIPALRSNPAMPGIARSTRTPSDHAPSPLTPGQRAEDYQRAMLAQQQQQQAQRGMSNSMANTGVSQLGGMSNAPWQQMGSQLNPQISSSQDTYGMSPPGSVGQGAFGGGMNPALMNQSWNQMNGGGQFGGRVGSPASRQASGTPNPPQMTASSPSLPHGMNDFDIFQWPQ</sequence>
<feature type="region of interest" description="Disordered" evidence="1">
    <location>
        <begin position="756"/>
        <end position="777"/>
    </location>
</feature>
<dbReference type="Proteomes" id="UP001497453">
    <property type="component" value="Chromosome 2"/>
</dbReference>
<name>A0ABP1D218_9APHY</name>
<feature type="compositionally biased region" description="Polar residues" evidence="1">
    <location>
        <begin position="197"/>
        <end position="208"/>
    </location>
</feature>
<feature type="compositionally biased region" description="Low complexity" evidence="1">
    <location>
        <begin position="219"/>
        <end position="231"/>
    </location>
</feature>
<evidence type="ECO:0000313" key="2">
    <source>
        <dbReference type="EMBL" id="CAL1701920.1"/>
    </source>
</evidence>
<feature type="region of interest" description="Disordered" evidence="1">
    <location>
        <begin position="604"/>
        <end position="664"/>
    </location>
</feature>
<proteinExistence type="predicted"/>
<feature type="compositionally biased region" description="Polar residues" evidence="1">
    <location>
        <begin position="879"/>
        <end position="898"/>
    </location>
</feature>
<accession>A0ABP1D218</accession>
<protein>
    <submittedName>
        <fullName evidence="2">Uncharacterized protein</fullName>
    </submittedName>
</protein>
<feature type="compositionally biased region" description="Pro residues" evidence="1">
    <location>
        <begin position="450"/>
        <end position="463"/>
    </location>
</feature>
<feature type="compositionally biased region" description="Polar residues" evidence="1">
    <location>
        <begin position="232"/>
        <end position="262"/>
    </location>
</feature>